<evidence type="ECO:0000259" key="6">
    <source>
        <dbReference type="Pfam" id="PF25508"/>
    </source>
</evidence>
<feature type="transmembrane region" description="Helical" evidence="5">
    <location>
        <begin position="796"/>
        <end position="813"/>
    </location>
</feature>
<evidence type="ECO:0000313" key="8">
    <source>
        <dbReference type="Proteomes" id="UP000276776"/>
    </source>
</evidence>
<feature type="transmembrane region" description="Helical" evidence="5">
    <location>
        <begin position="633"/>
        <end position="650"/>
    </location>
</feature>
<sequence length="1248" mass="141872">MESGEEASRDDKLLVTNVKLCVEATCSDGSGLIEQTCPALLLTSQKAIPKVVKHIYSHLAAYSRHIDEGVPDLIISLISGENLIELQKQKQIENALLQIIANCNSWLVISGEAGDPLSRAAANAVHAMQLSNENSMETLLLAVNDTKCIINDQQTYRIPMINTKFNTLMILSMQELLSAKSLALFKALITVKLSTPPPALLIGIPQSISNNRTASQTVLLPPSEQENLPVPVALFSGSDLSSLAELRAHLQCGISVIVLQDGSELCAILNISWLLYRSSSFHFESWLDWLDSELRSLQPNSLLHGNELLEEAKENIITSFAVGCAEIPLLSFILFEQVLCLPEHLLKLCMQNAIDANDIHRLLQIAIKLNVPTIISSTDLNKLNTNMNLIDLFEEALLTDQQLITLAAILEQNISWKVSLNLLTKLMRCAPDQIFFNTVITCDCLGRKSPVLEIDSNFIEEMDEFLVSLSGGFEYLLPISYFQHFLTNTNQTLQILAIWSVMLNRLELAKCLCAYSTHPLSLAIILAKICRALADKLNDRLLYKDDLYTVAQWFSDHAEGILDLAYTESPRSTYQSLCIPLDFLNGLTLAELALQTSNKKFIAHRCCQKWIRRLLYGKLQVIYSKTSIFLPNWLKILLASVLIFPIYWWMKYCVPERYSLDQNSNLSPTAALLQFHGQESMKRKYSARSFMSNKSIASAVVRDERSLGETSTSSCLLVEGQQSAEGIVLEEIDATALVSRSKERRQTPRHTGISIGIFYSTPIVKYWLSLVFRLLHIALFAYAISLPGCGSFIMDALIWLWTFLSLLESVWVFSNRIQRTLLYQLRWYFINIIVITLHLLIILVLKIVSLTVSVSSMPFSIHFVIRIWSAFLFIYLCYSKLVETEHCKKSYIGDYQNRNQCVAVGGFTDYNCPSRNWISYIAILEYLIILKLICWPIIIALFAKTAKEVDEEVDKIWKYQLYSLTEDLRFRPPLPPPFTPIFFFGALCCRSNRYLISSWENLYTCVPYDQTNIQKLMIEEKYRPHNILISYYCPPFYCKPIEEFASDIQKYADASTPENLSLLRRYWRRWQQNKMLDLFDILLPRIVDSSGLPLNPNGRQGIAGRGNHLKFGVNLLSILLEGNTFPSRWRFSAARCDEDFQALLRSLLLTDSEIRQFCNQSSLNIGETNNDVAHVKRVSVVDSRDTDNAWVEHDIWAFRLRSQIPDPLSILPRTYNWHNGSCAEEILSDRDREYLSAAVACFCSSHND</sequence>
<feature type="transmembrane region" description="Helical" evidence="5">
    <location>
        <begin position="923"/>
        <end position="943"/>
    </location>
</feature>
<feature type="transmembrane region" description="Helical" evidence="5">
    <location>
        <begin position="766"/>
        <end position="784"/>
    </location>
</feature>
<dbReference type="STRING" id="103827.A0A0N5CXY6"/>
<name>A0A0N5CXY6_THECL</name>
<evidence type="ECO:0000256" key="1">
    <source>
        <dbReference type="ARBA" id="ARBA00004141"/>
    </source>
</evidence>
<dbReference type="InterPro" id="IPR057366">
    <property type="entry name" value="TRPM-like"/>
</dbReference>
<keyword evidence="4 5" id="KW-0472">Membrane</keyword>
<dbReference type="Pfam" id="PF25508">
    <property type="entry name" value="TRPM2"/>
    <property type="match status" value="1"/>
</dbReference>
<accession>A0A0N5CXY6</accession>
<dbReference type="GO" id="GO:0005886">
    <property type="term" value="C:plasma membrane"/>
    <property type="evidence" value="ECO:0007669"/>
    <property type="project" value="TreeGrafter"/>
</dbReference>
<reference evidence="9" key="1">
    <citation type="submission" date="2016-04" db="UniProtKB">
        <authorList>
            <consortium name="WormBaseParasite"/>
        </authorList>
    </citation>
    <scope>IDENTIFICATION</scope>
</reference>
<dbReference type="EMBL" id="UYYF01004330">
    <property type="protein sequence ID" value="VDN02499.1"/>
    <property type="molecule type" value="Genomic_DNA"/>
</dbReference>
<feature type="domain" description="TRPM-like" evidence="6">
    <location>
        <begin position="490"/>
        <end position="604"/>
    </location>
</feature>
<keyword evidence="2 5" id="KW-0812">Transmembrane</keyword>
<dbReference type="GO" id="GO:0030001">
    <property type="term" value="P:metal ion transport"/>
    <property type="evidence" value="ECO:0007669"/>
    <property type="project" value="TreeGrafter"/>
</dbReference>
<evidence type="ECO:0000256" key="3">
    <source>
        <dbReference type="ARBA" id="ARBA00022989"/>
    </source>
</evidence>
<gene>
    <name evidence="7" type="ORF">TCLT_LOCUS5276</name>
</gene>
<evidence type="ECO:0000313" key="9">
    <source>
        <dbReference type="WBParaSite" id="TCLT_0000528701-mRNA-1"/>
    </source>
</evidence>
<organism evidence="9">
    <name type="scientific">Thelazia callipaeda</name>
    <name type="common">Oriental eyeworm</name>
    <name type="synonym">Parasitic nematode</name>
    <dbReference type="NCBI Taxonomy" id="103827"/>
    <lineage>
        <taxon>Eukaryota</taxon>
        <taxon>Metazoa</taxon>
        <taxon>Ecdysozoa</taxon>
        <taxon>Nematoda</taxon>
        <taxon>Chromadorea</taxon>
        <taxon>Rhabditida</taxon>
        <taxon>Spirurina</taxon>
        <taxon>Spiruromorpha</taxon>
        <taxon>Thelazioidea</taxon>
        <taxon>Thelaziidae</taxon>
        <taxon>Thelazia</taxon>
    </lineage>
</organism>
<protein>
    <submittedName>
        <fullName evidence="9">LSDAT_euk domain-containing protein</fullName>
    </submittedName>
</protein>
<proteinExistence type="predicted"/>
<dbReference type="OMA" id="SLMPWRV"/>
<dbReference type="PANTHER" id="PTHR13800:SF41">
    <property type="entry name" value="PROTEIN CED-11"/>
    <property type="match status" value="1"/>
</dbReference>
<comment type="subcellular location">
    <subcellularLocation>
        <location evidence="1">Membrane</location>
        <topology evidence="1">Multi-pass membrane protein</topology>
    </subcellularLocation>
</comment>
<keyword evidence="3 5" id="KW-1133">Transmembrane helix</keyword>
<dbReference type="OrthoDB" id="10056930at2759"/>
<dbReference type="InterPro" id="IPR050927">
    <property type="entry name" value="TRPM"/>
</dbReference>
<dbReference type="Proteomes" id="UP000276776">
    <property type="component" value="Unassembled WGS sequence"/>
</dbReference>
<evidence type="ECO:0000256" key="2">
    <source>
        <dbReference type="ARBA" id="ARBA00022692"/>
    </source>
</evidence>
<evidence type="ECO:0000256" key="5">
    <source>
        <dbReference type="SAM" id="Phobius"/>
    </source>
</evidence>
<evidence type="ECO:0000313" key="7">
    <source>
        <dbReference type="EMBL" id="VDN02499.1"/>
    </source>
</evidence>
<dbReference type="AlphaFoldDB" id="A0A0N5CXY6"/>
<keyword evidence="8" id="KW-1185">Reference proteome</keyword>
<dbReference type="WBParaSite" id="TCLT_0000528701-mRNA-1">
    <property type="protein sequence ID" value="TCLT_0000528701-mRNA-1"/>
    <property type="gene ID" value="TCLT_0000528701"/>
</dbReference>
<feature type="transmembrane region" description="Helical" evidence="5">
    <location>
        <begin position="825"/>
        <end position="847"/>
    </location>
</feature>
<dbReference type="PANTHER" id="PTHR13800">
    <property type="entry name" value="TRANSIENT RECEPTOR POTENTIAL CATION CHANNEL, SUBFAMILY M, MEMBER 6"/>
    <property type="match status" value="1"/>
</dbReference>
<reference evidence="7 8" key="2">
    <citation type="submission" date="2018-11" db="EMBL/GenBank/DDBJ databases">
        <authorList>
            <consortium name="Pathogen Informatics"/>
        </authorList>
    </citation>
    <scope>NUCLEOTIDE SEQUENCE [LARGE SCALE GENOMIC DNA]</scope>
</reference>
<evidence type="ECO:0000256" key="4">
    <source>
        <dbReference type="ARBA" id="ARBA00023136"/>
    </source>
</evidence>
<feature type="transmembrane region" description="Helical" evidence="5">
    <location>
        <begin position="859"/>
        <end position="878"/>
    </location>
</feature>
<dbReference type="GO" id="GO:0005261">
    <property type="term" value="F:monoatomic cation channel activity"/>
    <property type="evidence" value="ECO:0007669"/>
    <property type="project" value="TreeGrafter"/>
</dbReference>